<evidence type="ECO:0000256" key="3">
    <source>
        <dbReference type="ARBA" id="ARBA00010858"/>
    </source>
</evidence>
<feature type="region of interest" description="Disordered" evidence="10">
    <location>
        <begin position="326"/>
        <end position="357"/>
    </location>
</feature>
<keyword evidence="7" id="KW-0007">Acetylation</keyword>
<feature type="region of interest" description="Disordered" evidence="10">
    <location>
        <begin position="45"/>
        <end position="64"/>
    </location>
</feature>
<keyword evidence="8" id="KW-0175">Coiled coil</keyword>
<dbReference type="PANTHER" id="PTHR31342">
    <property type="entry name" value="PROTEIN CHUP1, CHLOROPLASTIC"/>
    <property type="match status" value="1"/>
</dbReference>
<comment type="caution">
    <text evidence="12">The sequence shown here is derived from an EMBL/GenBank/DDBJ whole genome shotgun (WGS) entry which is preliminary data.</text>
</comment>
<keyword evidence="9 11" id="KW-0472">Membrane</keyword>
<dbReference type="GO" id="GO:0009902">
    <property type="term" value="P:chloroplast relocation"/>
    <property type="evidence" value="ECO:0007669"/>
    <property type="project" value="TreeGrafter"/>
</dbReference>
<reference evidence="12" key="2">
    <citation type="submission" date="2021-12" db="EMBL/GenBank/DDBJ databases">
        <title>Resequencing data analysis of finger millet.</title>
        <authorList>
            <person name="Hatakeyama M."/>
            <person name="Aluri S."/>
            <person name="Balachadran M.T."/>
            <person name="Sivarajan S.R."/>
            <person name="Poveda L."/>
            <person name="Shimizu-Inatsugi R."/>
            <person name="Schlapbach R."/>
            <person name="Sreeman S.M."/>
            <person name="Shimizu K.K."/>
        </authorList>
    </citation>
    <scope>NUCLEOTIDE SEQUENCE</scope>
</reference>
<dbReference type="GO" id="GO:0048608">
    <property type="term" value="P:reproductive structure development"/>
    <property type="evidence" value="ECO:0007669"/>
    <property type="project" value="UniProtKB-ARBA"/>
</dbReference>
<comment type="similarity">
    <text evidence="3">Belongs to the oleosin family.</text>
</comment>
<feature type="transmembrane region" description="Helical" evidence="11">
    <location>
        <begin position="363"/>
        <end position="392"/>
    </location>
</feature>
<evidence type="ECO:0000256" key="2">
    <source>
        <dbReference type="ARBA" id="ARBA00004502"/>
    </source>
</evidence>
<reference evidence="12" key="1">
    <citation type="journal article" date="2018" name="DNA Res.">
        <title>Multiple hybrid de novo genome assembly of finger millet, an orphan allotetraploid crop.</title>
        <authorList>
            <person name="Hatakeyama M."/>
            <person name="Aluri S."/>
            <person name="Balachadran M.T."/>
            <person name="Sivarajan S.R."/>
            <person name="Patrignani A."/>
            <person name="Gruter S."/>
            <person name="Poveda L."/>
            <person name="Shimizu-Inatsugi R."/>
            <person name="Baeten J."/>
            <person name="Francoijs K.J."/>
            <person name="Nataraja K.N."/>
            <person name="Reddy Y.A.N."/>
            <person name="Phadnis S."/>
            <person name="Ravikumar R.L."/>
            <person name="Schlapbach R."/>
            <person name="Sreeman S.M."/>
            <person name="Shimizu K.K."/>
        </authorList>
    </citation>
    <scope>NUCLEOTIDE SEQUENCE</scope>
</reference>
<evidence type="ECO:0000256" key="8">
    <source>
        <dbReference type="ARBA" id="ARBA00023054"/>
    </source>
</evidence>
<dbReference type="GO" id="GO:0009707">
    <property type="term" value="C:chloroplast outer membrane"/>
    <property type="evidence" value="ECO:0007669"/>
    <property type="project" value="TreeGrafter"/>
</dbReference>
<dbReference type="InterPro" id="IPR000136">
    <property type="entry name" value="Oleosin"/>
</dbReference>
<dbReference type="GO" id="GO:0012511">
    <property type="term" value="C:monolayer-surrounded lipid storage body"/>
    <property type="evidence" value="ECO:0007669"/>
    <property type="project" value="InterPro"/>
</dbReference>
<protein>
    <submittedName>
        <fullName evidence="12">Uncharacterized protein</fullName>
    </submittedName>
</protein>
<evidence type="ECO:0000256" key="6">
    <source>
        <dbReference type="ARBA" id="ARBA00022989"/>
    </source>
</evidence>
<evidence type="ECO:0000256" key="11">
    <source>
        <dbReference type="SAM" id="Phobius"/>
    </source>
</evidence>
<dbReference type="Proteomes" id="UP001054889">
    <property type="component" value="Unassembled WGS sequence"/>
</dbReference>
<evidence type="ECO:0000313" key="13">
    <source>
        <dbReference type="Proteomes" id="UP001054889"/>
    </source>
</evidence>
<proteinExistence type="inferred from homology"/>
<dbReference type="Pfam" id="PF01277">
    <property type="entry name" value="Oleosin"/>
    <property type="match status" value="1"/>
</dbReference>
<gene>
    <name evidence="12" type="primary">ga10347</name>
    <name evidence="12" type="ORF">PR202_ga10347</name>
</gene>
<evidence type="ECO:0000256" key="1">
    <source>
        <dbReference type="ARBA" id="ARBA00004141"/>
    </source>
</evidence>
<accession>A0AAV5C6E9</accession>
<feature type="compositionally biased region" description="Pro residues" evidence="10">
    <location>
        <begin position="1"/>
        <end position="14"/>
    </location>
</feature>
<keyword evidence="13" id="KW-1185">Reference proteome</keyword>
<evidence type="ECO:0000313" key="12">
    <source>
        <dbReference type="EMBL" id="GJM93761.1"/>
    </source>
</evidence>
<keyword evidence="6 11" id="KW-1133">Transmembrane helix</keyword>
<feature type="transmembrane region" description="Helical" evidence="11">
    <location>
        <begin position="404"/>
        <end position="437"/>
    </location>
</feature>
<keyword evidence="4" id="KW-0551">Lipid droplet</keyword>
<dbReference type="GO" id="GO:0009791">
    <property type="term" value="P:post-embryonic development"/>
    <property type="evidence" value="ECO:0007669"/>
    <property type="project" value="UniProtKB-ARBA"/>
</dbReference>
<keyword evidence="5 11" id="KW-0812">Transmembrane</keyword>
<evidence type="ECO:0000256" key="4">
    <source>
        <dbReference type="ARBA" id="ARBA00022677"/>
    </source>
</evidence>
<evidence type="ECO:0000256" key="7">
    <source>
        <dbReference type="ARBA" id="ARBA00022990"/>
    </source>
</evidence>
<organism evidence="12 13">
    <name type="scientific">Eleusine coracana subsp. coracana</name>
    <dbReference type="NCBI Taxonomy" id="191504"/>
    <lineage>
        <taxon>Eukaryota</taxon>
        <taxon>Viridiplantae</taxon>
        <taxon>Streptophyta</taxon>
        <taxon>Embryophyta</taxon>
        <taxon>Tracheophyta</taxon>
        <taxon>Spermatophyta</taxon>
        <taxon>Magnoliopsida</taxon>
        <taxon>Liliopsida</taxon>
        <taxon>Poales</taxon>
        <taxon>Poaceae</taxon>
        <taxon>PACMAD clade</taxon>
        <taxon>Chloridoideae</taxon>
        <taxon>Cynodonteae</taxon>
        <taxon>Eleusininae</taxon>
        <taxon>Eleusine</taxon>
    </lineage>
</organism>
<dbReference type="PANTHER" id="PTHR31342:SF50">
    <property type="entry name" value="PROTEIN CHUP1, CHLOROPLASTIC"/>
    <property type="match status" value="1"/>
</dbReference>
<dbReference type="EMBL" id="BQKI01000004">
    <property type="protein sequence ID" value="GJM93761.1"/>
    <property type="molecule type" value="Genomic_DNA"/>
</dbReference>
<evidence type="ECO:0000256" key="9">
    <source>
        <dbReference type="ARBA" id="ARBA00023136"/>
    </source>
</evidence>
<sequence>MSGGAGPPPPPPVRNPSKGRAPMGGDRMRRAPEIVEFYQSLMKRGEARQSGSRGARASGGGSKAARSDLIGEITKNSPHLVAVKLFIPSRRPCTVLQVQADVETQGDFVRTLAAEVRDATFANIEDVVAFVGWLDEELSFLVDEQAVLKHFDWPEKRADALRDAAARYQGLLQLEKQIASFVDDPALQRDAALGKMYSLFEKTERSVFKFLQERDTADVKINILSRYKEQDILVGWMSDTGVIVKIKLASVNLAKQYMMRVVSEFDALSANNTEKSKEDALFKRLKEQNRGVLLHQGVRFAFRVHQQPNPPFRSKFHHLVSPVAMADRPPLSPRPAVSRPARRSHQAPTTDHHHPASSTHHQLLGFLALAVVLTALLVLAGVTLTAALAAVVVLSPLALLTLPLWAPVAVVVFLTGAASLLACSAGVAAAAAGTWAYRWFTGRRRSVEDAGHVGYSRQGAVADVADRVRGYYDAYARQYGAVPRPHGGRVKDAAPGA</sequence>
<dbReference type="InterPro" id="IPR040265">
    <property type="entry name" value="CHUP1/IPGA1-like"/>
</dbReference>
<feature type="region of interest" description="Disordered" evidence="10">
    <location>
        <begin position="1"/>
        <end position="29"/>
    </location>
</feature>
<comment type="subcellular location">
    <subcellularLocation>
        <location evidence="2">Lipid droplet</location>
    </subcellularLocation>
    <subcellularLocation>
        <location evidence="1">Membrane</location>
        <topology evidence="1">Multi-pass membrane protein</topology>
    </subcellularLocation>
</comment>
<evidence type="ECO:0000256" key="10">
    <source>
        <dbReference type="SAM" id="MobiDB-lite"/>
    </source>
</evidence>
<dbReference type="AlphaFoldDB" id="A0AAV5C6E9"/>
<name>A0AAV5C6E9_ELECO</name>
<evidence type="ECO:0000256" key="5">
    <source>
        <dbReference type="ARBA" id="ARBA00022692"/>
    </source>
</evidence>